<sequence length="280" mass="32620">MELEFPSRLFGDGLEPQVKKINDRWRLGLLELVKEKNEARIRGSGERSLFLAYYGYQEEESEVFGEAGMTSRRHEKWFTFARRPLRFGLKEYHVVTGLKVKQEKNSGLDTWKDDDGFWSTQIKTYENINLQIIKKKYLVERNSWTWVDMARLIYLCVIMVGDSLEKLQNYPWGLYSFDFMLKQIDKTRDKLKQKEGYLMEEFLFGFQIWIMEAIPAFGDICGVKEATSSKFEEADKKEGEEGEDQAADTEIDENSHVAENVDGTTDVSGKNNRKHADRGA</sequence>
<feature type="domain" description="DUF1985" evidence="2">
    <location>
        <begin position="70"/>
        <end position="155"/>
    </location>
</feature>
<dbReference type="Proteomes" id="UP000264353">
    <property type="component" value="Chromosome A10"/>
</dbReference>
<feature type="compositionally biased region" description="Basic residues" evidence="1">
    <location>
        <begin position="271"/>
        <end position="280"/>
    </location>
</feature>
<gene>
    <name evidence="3" type="ORF">BRARA_J00666</name>
</gene>
<dbReference type="PANTHER" id="PTHR48449:SF1">
    <property type="entry name" value="DUF1985 DOMAIN-CONTAINING PROTEIN"/>
    <property type="match status" value="1"/>
</dbReference>
<proteinExistence type="predicted"/>
<dbReference type="EMBL" id="CM010637">
    <property type="protein sequence ID" value="RID40634.1"/>
    <property type="molecule type" value="Genomic_DNA"/>
</dbReference>
<dbReference type="PANTHER" id="PTHR48449">
    <property type="entry name" value="DUF1985 DOMAIN-CONTAINING PROTEIN"/>
    <property type="match status" value="1"/>
</dbReference>
<accession>A0A397XMI0</accession>
<protein>
    <recommendedName>
        <fullName evidence="2">DUF1985 domain-containing protein</fullName>
    </recommendedName>
</protein>
<evidence type="ECO:0000259" key="2">
    <source>
        <dbReference type="Pfam" id="PF09331"/>
    </source>
</evidence>
<feature type="region of interest" description="Disordered" evidence="1">
    <location>
        <begin position="231"/>
        <end position="280"/>
    </location>
</feature>
<reference evidence="3 4" key="1">
    <citation type="submission" date="2018-06" db="EMBL/GenBank/DDBJ databases">
        <title>WGS assembly of Brassica rapa FPsc.</title>
        <authorList>
            <person name="Bowman J."/>
            <person name="Kohchi T."/>
            <person name="Yamato K."/>
            <person name="Jenkins J."/>
            <person name="Shu S."/>
            <person name="Ishizaki K."/>
            <person name="Yamaoka S."/>
            <person name="Nishihama R."/>
            <person name="Nakamura Y."/>
            <person name="Berger F."/>
            <person name="Adam C."/>
            <person name="Aki S."/>
            <person name="Althoff F."/>
            <person name="Araki T."/>
            <person name="Arteaga-Vazquez M."/>
            <person name="Balasubrmanian S."/>
            <person name="Bauer D."/>
            <person name="Boehm C."/>
            <person name="Briginshaw L."/>
            <person name="Caballero-Perez J."/>
            <person name="Catarino B."/>
            <person name="Chen F."/>
            <person name="Chiyoda S."/>
            <person name="Chovatia M."/>
            <person name="Davies K."/>
            <person name="Delmans M."/>
            <person name="Demura T."/>
            <person name="Dierschke T."/>
            <person name="Dolan L."/>
            <person name="Dorantes-Acosta A."/>
            <person name="Eklund D."/>
            <person name="Florent S."/>
            <person name="Flores-Sandoval E."/>
            <person name="Fujiyama A."/>
            <person name="Fukuzawa H."/>
            <person name="Galik B."/>
            <person name="Grimanelli D."/>
            <person name="Grimwood J."/>
            <person name="Grossniklaus U."/>
            <person name="Hamada T."/>
            <person name="Haseloff J."/>
            <person name="Hetherington A."/>
            <person name="Higo A."/>
            <person name="Hirakawa Y."/>
            <person name="Hundley H."/>
            <person name="Ikeda Y."/>
            <person name="Inoue K."/>
            <person name="Inoue S."/>
            <person name="Ishida S."/>
            <person name="Jia Q."/>
            <person name="Kakita M."/>
            <person name="Kanazawa T."/>
            <person name="Kawai Y."/>
            <person name="Kawashima T."/>
            <person name="Kennedy M."/>
            <person name="Kinose K."/>
            <person name="Kinoshita T."/>
            <person name="Kohara Y."/>
            <person name="Koide E."/>
            <person name="Komatsu K."/>
            <person name="Kopischke S."/>
            <person name="Kubo M."/>
            <person name="Kyozuka J."/>
            <person name="Lagercrantz U."/>
            <person name="Lin S."/>
            <person name="Lindquist E."/>
            <person name="Lipzen A."/>
            <person name="Lu C."/>
            <person name="Luna E."/>
            <person name="Martienssen R."/>
            <person name="Minamino N."/>
            <person name="Mizutani M."/>
            <person name="Mizutani M."/>
            <person name="Mochizuki N."/>
            <person name="Monte I."/>
            <person name="Mosher R."/>
            <person name="Nagasaki H."/>
            <person name="Nakagami H."/>
            <person name="Naramoto S."/>
            <person name="Nishitani K."/>
            <person name="Ohtani M."/>
            <person name="Okamoto T."/>
            <person name="Okumura M."/>
            <person name="Phillips J."/>
            <person name="Pollak B."/>
            <person name="Reinders A."/>
            <person name="Roevekamp M."/>
            <person name="Sano R."/>
            <person name="Sawa S."/>
            <person name="Schmid M."/>
            <person name="Shirakawa M."/>
            <person name="Solano R."/>
            <person name="Spunde A."/>
            <person name="Suetsugu N."/>
            <person name="Sugano S."/>
            <person name="Sugiyama A."/>
            <person name="Sun R."/>
            <person name="Suzuki Y."/>
            <person name="Takenaka M."/>
            <person name="Takezawa D."/>
            <person name="Tomogane H."/>
            <person name="Tsuzuki M."/>
            <person name="Ueda T."/>
            <person name="Umeda M."/>
            <person name="Ward J."/>
            <person name="Watanabe Y."/>
            <person name="Yazaki K."/>
            <person name="Yokoyama R."/>
            <person name="Yoshitake Y."/>
            <person name="Yotsui I."/>
            <person name="Zachgo S."/>
            <person name="Schmutz J."/>
        </authorList>
    </citation>
    <scope>NUCLEOTIDE SEQUENCE [LARGE SCALE GENOMIC DNA]</scope>
    <source>
        <strain evidence="4">cv. B-3</strain>
    </source>
</reference>
<evidence type="ECO:0000313" key="4">
    <source>
        <dbReference type="Proteomes" id="UP000264353"/>
    </source>
</evidence>
<evidence type="ECO:0000256" key="1">
    <source>
        <dbReference type="SAM" id="MobiDB-lite"/>
    </source>
</evidence>
<dbReference type="InterPro" id="IPR015410">
    <property type="entry name" value="DUF1985"/>
</dbReference>
<name>A0A397XMI0_BRACM</name>
<feature type="compositionally biased region" description="Acidic residues" evidence="1">
    <location>
        <begin position="240"/>
        <end position="252"/>
    </location>
</feature>
<organism evidence="3 4">
    <name type="scientific">Brassica campestris</name>
    <name type="common">Field mustard</name>
    <dbReference type="NCBI Taxonomy" id="3711"/>
    <lineage>
        <taxon>Eukaryota</taxon>
        <taxon>Viridiplantae</taxon>
        <taxon>Streptophyta</taxon>
        <taxon>Embryophyta</taxon>
        <taxon>Tracheophyta</taxon>
        <taxon>Spermatophyta</taxon>
        <taxon>Magnoliopsida</taxon>
        <taxon>eudicotyledons</taxon>
        <taxon>Gunneridae</taxon>
        <taxon>Pentapetalae</taxon>
        <taxon>rosids</taxon>
        <taxon>malvids</taxon>
        <taxon>Brassicales</taxon>
        <taxon>Brassicaceae</taxon>
        <taxon>Brassiceae</taxon>
        <taxon>Brassica</taxon>
    </lineage>
</organism>
<dbReference type="Pfam" id="PF09331">
    <property type="entry name" value="DUF1985"/>
    <property type="match status" value="1"/>
</dbReference>
<evidence type="ECO:0000313" key="3">
    <source>
        <dbReference type="EMBL" id="RID40634.1"/>
    </source>
</evidence>
<dbReference type="AlphaFoldDB" id="A0A397XMI0"/>